<feature type="non-terminal residue" evidence="2">
    <location>
        <position position="1"/>
    </location>
</feature>
<gene>
    <name evidence="2" type="ORF">OVA965_LOCUS35914</name>
    <name evidence="3" type="ORF">TMI583_LOCUS36898</name>
</gene>
<dbReference type="Proteomes" id="UP000677228">
    <property type="component" value="Unassembled WGS sequence"/>
</dbReference>
<organism evidence="2 4">
    <name type="scientific">Didymodactylos carnosus</name>
    <dbReference type="NCBI Taxonomy" id="1234261"/>
    <lineage>
        <taxon>Eukaryota</taxon>
        <taxon>Metazoa</taxon>
        <taxon>Spiralia</taxon>
        <taxon>Gnathifera</taxon>
        <taxon>Rotifera</taxon>
        <taxon>Eurotatoria</taxon>
        <taxon>Bdelloidea</taxon>
        <taxon>Philodinida</taxon>
        <taxon>Philodinidae</taxon>
        <taxon>Didymodactylos</taxon>
    </lineage>
</organism>
<evidence type="ECO:0000313" key="2">
    <source>
        <dbReference type="EMBL" id="CAF1477344.1"/>
    </source>
</evidence>
<dbReference type="AlphaFoldDB" id="A0A8S2FIK1"/>
<reference evidence="2" key="1">
    <citation type="submission" date="2021-02" db="EMBL/GenBank/DDBJ databases">
        <authorList>
            <person name="Nowell W R."/>
        </authorList>
    </citation>
    <scope>NUCLEOTIDE SEQUENCE</scope>
</reference>
<comment type="caution">
    <text evidence="2">The sequence shown here is derived from an EMBL/GenBank/DDBJ whole genome shotgun (WGS) entry which is preliminary data.</text>
</comment>
<dbReference type="Proteomes" id="UP000682733">
    <property type="component" value="Unassembled WGS sequence"/>
</dbReference>
<protein>
    <recommendedName>
        <fullName evidence="1">NOL1/NOP2/NSUN 5/7 ferredoxin-like domain-containing protein</fullName>
    </recommendedName>
</protein>
<dbReference type="Pfam" id="PF21148">
    <property type="entry name" value="NSUN5_fdxn-like"/>
    <property type="match status" value="1"/>
</dbReference>
<name>A0A8S2FIK1_9BILA</name>
<dbReference type="InterPro" id="IPR049561">
    <property type="entry name" value="NSUN5_7_fdxn-like"/>
</dbReference>
<sequence>NDIQTGIDRLTNSTYFKDPQVANILVFPTDTKFFDYDIYKNRHLILMDK</sequence>
<evidence type="ECO:0000313" key="3">
    <source>
        <dbReference type="EMBL" id="CAF4268315.1"/>
    </source>
</evidence>
<feature type="non-terminal residue" evidence="2">
    <location>
        <position position="49"/>
    </location>
</feature>
<dbReference type="EMBL" id="CAJOBA010053778">
    <property type="protein sequence ID" value="CAF4268315.1"/>
    <property type="molecule type" value="Genomic_DNA"/>
</dbReference>
<feature type="domain" description="NOL1/NOP2/NSUN 5/7 ferredoxin-like" evidence="1">
    <location>
        <begin position="6"/>
        <end position="46"/>
    </location>
</feature>
<dbReference type="Gene3D" id="3.30.70.1170">
    <property type="entry name" value="Sun protein, domain 3"/>
    <property type="match status" value="1"/>
</dbReference>
<evidence type="ECO:0000259" key="1">
    <source>
        <dbReference type="Pfam" id="PF21148"/>
    </source>
</evidence>
<evidence type="ECO:0000313" key="4">
    <source>
        <dbReference type="Proteomes" id="UP000677228"/>
    </source>
</evidence>
<accession>A0A8S2FIK1</accession>
<dbReference type="EMBL" id="CAJNOK010031867">
    <property type="protein sequence ID" value="CAF1477344.1"/>
    <property type="molecule type" value="Genomic_DNA"/>
</dbReference>
<proteinExistence type="predicted"/>